<accession>A0A4Y2V1K2</accession>
<dbReference type="AlphaFoldDB" id="A0A4Y2V1K2"/>
<evidence type="ECO:0000313" key="2">
    <source>
        <dbReference type="EMBL" id="GBO18402.1"/>
    </source>
</evidence>
<keyword evidence="3" id="KW-1185">Reference proteome</keyword>
<reference evidence="2 3" key="1">
    <citation type="journal article" date="2019" name="Sci. Rep.">
        <title>Orb-weaving spider Araneus ventricosus genome elucidates the spidroin gene catalogue.</title>
        <authorList>
            <person name="Kono N."/>
            <person name="Nakamura H."/>
            <person name="Ohtoshi R."/>
            <person name="Moran D.A.P."/>
            <person name="Shinohara A."/>
            <person name="Yoshida Y."/>
            <person name="Fujiwara M."/>
            <person name="Mori M."/>
            <person name="Tomita M."/>
            <person name="Arakawa K."/>
        </authorList>
    </citation>
    <scope>NUCLEOTIDE SEQUENCE [LARGE SCALE GENOMIC DNA]</scope>
</reference>
<protein>
    <submittedName>
        <fullName evidence="2">Uncharacterized protein</fullName>
    </submittedName>
</protein>
<dbReference type="EMBL" id="BGPR01042019">
    <property type="protein sequence ID" value="GBO18402.1"/>
    <property type="molecule type" value="Genomic_DNA"/>
</dbReference>
<dbReference type="Proteomes" id="UP000499080">
    <property type="component" value="Unassembled WGS sequence"/>
</dbReference>
<gene>
    <name evidence="2" type="ORF">AVEN_96336_1</name>
</gene>
<name>A0A4Y2V1K2_ARAVE</name>
<evidence type="ECO:0000313" key="3">
    <source>
        <dbReference type="Proteomes" id="UP000499080"/>
    </source>
</evidence>
<feature type="compositionally biased region" description="Polar residues" evidence="1">
    <location>
        <begin position="73"/>
        <end position="91"/>
    </location>
</feature>
<evidence type="ECO:0000256" key="1">
    <source>
        <dbReference type="SAM" id="MobiDB-lite"/>
    </source>
</evidence>
<comment type="caution">
    <text evidence="2">The sequence shown here is derived from an EMBL/GenBank/DDBJ whole genome shotgun (WGS) entry which is preliminary data.</text>
</comment>
<sequence length="113" mass="12703">MRSRSPRQYYTQEFRVAETASRTLTHVGSTAKHCLERRNFSYHLGPRILQFQDLSTFLSLSSDPPRDKETGAKTLQSSSYATASPPLQGSHNLIAKKSRPSCYPNTKKGPFVV</sequence>
<proteinExistence type="predicted"/>
<organism evidence="2 3">
    <name type="scientific">Araneus ventricosus</name>
    <name type="common">Orbweaver spider</name>
    <name type="synonym">Epeira ventricosa</name>
    <dbReference type="NCBI Taxonomy" id="182803"/>
    <lineage>
        <taxon>Eukaryota</taxon>
        <taxon>Metazoa</taxon>
        <taxon>Ecdysozoa</taxon>
        <taxon>Arthropoda</taxon>
        <taxon>Chelicerata</taxon>
        <taxon>Arachnida</taxon>
        <taxon>Araneae</taxon>
        <taxon>Araneomorphae</taxon>
        <taxon>Entelegynae</taxon>
        <taxon>Araneoidea</taxon>
        <taxon>Araneidae</taxon>
        <taxon>Araneus</taxon>
    </lineage>
</organism>
<feature type="region of interest" description="Disordered" evidence="1">
    <location>
        <begin position="60"/>
        <end position="113"/>
    </location>
</feature>